<dbReference type="Proteomes" id="UP001226091">
    <property type="component" value="Chromosome"/>
</dbReference>
<dbReference type="EMBL" id="CP126116">
    <property type="protein sequence ID" value="WHZ56105.1"/>
    <property type="molecule type" value="Genomic_DNA"/>
</dbReference>
<protein>
    <submittedName>
        <fullName evidence="1">MetQ/NlpA family ABC transporter substrate-binding protein</fullName>
    </submittedName>
</protein>
<evidence type="ECO:0000313" key="2">
    <source>
        <dbReference type="Proteomes" id="UP001226091"/>
    </source>
</evidence>
<evidence type="ECO:0000313" key="1">
    <source>
        <dbReference type="EMBL" id="WHZ56105.1"/>
    </source>
</evidence>
<reference evidence="2" key="1">
    <citation type="journal article" date="2025" name="Aquaculture">
        <title>Assessment of the bioflocculant production and safety properties of Metabacillus hrfriensis sp. nov. based on phenotypic and whole-genome sequencing analysis.</title>
        <authorList>
            <person name="Zhang R."/>
            <person name="Zhao Z."/>
            <person name="Luo L."/>
            <person name="Wang S."/>
            <person name="Guo K."/>
            <person name="Xu W."/>
        </authorList>
    </citation>
    <scope>NUCLEOTIDE SEQUENCE [LARGE SCALE GENOMIC DNA]</scope>
    <source>
        <strain evidence="2">CT-WN-B3</strain>
    </source>
</reference>
<name>A0ACD4R6J7_9BACI</name>
<keyword evidence="2" id="KW-1185">Reference proteome</keyword>
<accession>A0ACD4R6J7</accession>
<sequence>MKKLSITLLAGIIFIILSGCNINSNASENNKIVVGSSGSDAQVWNFISKSKAAKEAGIEIEVKEFNDGLQINEATNDGILDVNAFQSLSYFQDYVKSKNADLAAIATTYLEPMGIYSKRLKSLEEIPENAGIAIPNDPANTARALRVLRNAGVITLKDDFDSFGTIQDIVENPKNIKFVPVDGSSTARSLPDVDASLIGNSIALDAGLNSIKDSIYHEEVNQDTQANINILVTQKENEKNENFKKLSSIYHSKEVQEFIKKEFGGTKIPVKKPVEEIINN</sequence>
<proteinExistence type="predicted"/>
<organism evidence="1 2">
    <name type="scientific">Metabacillus hrfriensis</name>
    <dbReference type="NCBI Taxonomy" id="3048891"/>
    <lineage>
        <taxon>Bacteria</taxon>
        <taxon>Bacillati</taxon>
        <taxon>Bacillota</taxon>
        <taxon>Bacilli</taxon>
        <taxon>Bacillales</taxon>
        <taxon>Bacillaceae</taxon>
        <taxon>Metabacillus</taxon>
    </lineage>
</organism>
<gene>
    <name evidence="1" type="ORF">QLQ22_15505</name>
</gene>